<dbReference type="AlphaFoldDB" id="A0A4Q4KEY8"/>
<reference evidence="8 9" key="1">
    <citation type="submission" date="2019-02" db="EMBL/GenBank/DDBJ databases">
        <title>Genome sequence of the sea-ice species Brumimicrobium glaciale.</title>
        <authorList>
            <person name="Bowman J.P."/>
        </authorList>
    </citation>
    <scope>NUCLEOTIDE SEQUENCE [LARGE SCALE GENOMIC DNA]</scope>
    <source>
        <strain evidence="8 9">IC156</strain>
    </source>
</reference>
<feature type="domain" description="PPIase FKBP-type" evidence="7">
    <location>
        <begin position="200"/>
        <end position="288"/>
    </location>
</feature>
<keyword evidence="3 5" id="KW-0697">Rotamase</keyword>
<name>A0A4Q4KEY8_9FLAO</name>
<dbReference type="GO" id="GO:0003755">
    <property type="term" value="F:peptidyl-prolyl cis-trans isomerase activity"/>
    <property type="evidence" value="ECO:0007669"/>
    <property type="project" value="UniProtKB-UniRule"/>
</dbReference>
<evidence type="ECO:0000256" key="2">
    <source>
        <dbReference type="ARBA" id="ARBA00006577"/>
    </source>
</evidence>
<dbReference type="PROSITE" id="PS51257">
    <property type="entry name" value="PROKAR_LIPOPROTEIN"/>
    <property type="match status" value="1"/>
</dbReference>
<dbReference type="OrthoDB" id="9814548at2"/>
<organism evidence="8 9">
    <name type="scientific">Brumimicrobium glaciale</name>
    <dbReference type="NCBI Taxonomy" id="200475"/>
    <lineage>
        <taxon>Bacteria</taxon>
        <taxon>Pseudomonadati</taxon>
        <taxon>Bacteroidota</taxon>
        <taxon>Flavobacteriia</taxon>
        <taxon>Flavobacteriales</taxon>
        <taxon>Crocinitomicaceae</taxon>
        <taxon>Brumimicrobium</taxon>
    </lineage>
</organism>
<evidence type="ECO:0000259" key="7">
    <source>
        <dbReference type="PROSITE" id="PS50059"/>
    </source>
</evidence>
<comment type="caution">
    <text evidence="8">The sequence shown here is derived from an EMBL/GenBank/DDBJ whole genome shotgun (WGS) entry which is preliminary data.</text>
</comment>
<evidence type="ECO:0000313" key="9">
    <source>
        <dbReference type="Proteomes" id="UP000293952"/>
    </source>
</evidence>
<dbReference type="Proteomes" id="UP000293952">
    <property type="component" value="Unassembled WGS sequence"/>
</dbReference>
<gene>
    <name evidence="8" type="ORF">ERX46_17030</name>
</gene>
<protein>
    <recommendedName>
        <fullName evidence="6">Peptidyl-prolyl cis-trans isomerase</fullName>
        <ecNumber evidence="6">5.2.1.8</ecNumber>
    </recommendedName>
</protein>
<evidence type="ECO:0000256" key="6">
    <source>
        <dbReference type="RuleBase" id="RU003915"/>
    </source>
</evidence>
<dbReference type="InterPro" id="IPR046357">
    <property type="entry name" value="PPIase_dom_sf"/>
</dbReference>
<dbReference type="RefSeq" id="WP_130095074.1">
    <property type="nucleotide sequence ID" value="NZ_SETE01000010.1"/>
</dbReference>
<evidence type="ECO:0000256" key="3">
    <source>
        <dbReference type="ARBA" id="ARBA00023110"/>
    </source>
</evidence>
<evidence type="ECO:0000313" key="8">
    <source>
        <dbReference type="EMBL" id="RYM30784.1"/>
    </source>
</evidence>
<comment type="catalytic activity">
    <reaction evidence="1 5 6">
        <text>[protein]-peptidylproline (omega=180) = [protein]-peptidylproline (omega=0)</text>
        <dbReference type="Rhea" id="RHEA:16237"/>
        <dbReference type="Rhea" id="RHEA-COMP:10747"/>
        <dbReference type="Rhea" id="RHEA-COMP:10748"/>
        <dbReference type="ChEBI" id="CHEBI:83833"/>
        <dbReference type="ChEBI" id="CHEBI:83834"/>
        <dbReference type="EC" id="5.2.1.8"/>
    </reaction>
</comment>
<feature type="domain" description="PPIase FKBP-type" evidence="7">
    <location>
        <begin position="84"/>
        <end position="173"/>
    </location>
</feature>
<dbReference type="Pfam" id="PF00254">
    <property type="entry name" value="FKBP_C"/>
    <property type="match status" value="2"/>
</dbReference>
<accession>A0A4Q4KEY8</accession>
<dbReference type="EMBL" id="SETE01000010">
    <property type="protein sequence ID" value="RYM30784.1"/>
    <property type="molecule type" value="Genomic_DNA"/>
</dbReference>
<comment type="similarity">
    <text evidence="2 6">Belongs to the FKBP-type PPIase family.</text>
</comment>
<evidence type="ECO:0000256" key="4">
    <source>
        <dbReference type="ARBA" id="ARBA00023235"/>
    </source>
</evidence>
<proteinExistence type="inferred from homology"/>
<evidence type="ECO:0000256" key="5">
    <source>
        <dbReference type="PROSITE-ProRule" id="PRU00277"/>
    </source>
</evidence>
<dbReference type="EC" id="5.2.1.8" evidence="6"/>
<keyword evidence="9" id="KW-1185">Reference proteome</keyword>
<dbReference type="PANTHER" id="PTHR43811:SF19">
    <property type="entry name" value="39 KDA FK506-BINDING NUCLEAR PROTEIN"/>
    <property type="match status" value="1"/>
</dbReference>
<sequence>MRIFLMIIIVGLTFTSCDIEGVKTSDEKEKQAAENDALVEEMKSDSLSPQKEIVIDKASDTLKLNNGITITYFKKGKGEKLKKGDVVMIDYRAKLEDGTIYDGNHKVKKPSIPFLVGWNQQTSGWDIALQELRVGDDVDIFLPAKFARGKNGIKGIVPPNANNILSMRIVEKFEPTATVDGVKIWKYDELKTPGDSIQPKDDVLINYWVSSESKPRYDNSYQRGEPFKLKIGDKNIVPGLHKALLSAREGDRLMVFIPAKEAYGNDGLIEMVKPGEDIFYDVQVAAVL</sequence>
<evidence type="ECO:0000256" key="1">
    <source>
        <dbReference type="ARBA" id="ARBA00000971"/>
    </source>
</evidence>
<dbReference type="PANTHER" id="PTHR43811">
    <property type="entry name" value="FKBP-TYPE PEPTIDYL-PROLYL CIS-TRANS ISOMERASE FKPA"/>
    <property type="match status" value="1"/>
</dbReference>
<dbReference type="SUPFAM" id="SSF54534">
    <property type="entry name" value="FKBP-like"/>
    <property type="match status" value="2"/>
</dbReference>
<keyword evidence="4 5" id="KW-0413">Isomerase</keyword>
<dbReference type="PROSITE" id="PS50059">
    <property type="entry name" value="FKBP_PPIASE"/>
    <property type="match status" value="2"/>
</dbReference>
<dbReference type="InterPro" id="IPR001179">
    <property type="entry name" value="PPIase_FKBP_dom"/>
</dbReference>
<dbReference type="Gene3D" id="3.10.50.40">
    <property type="match status" value="2"/>
</dbReference>